<dbReference type="GO" id="GO:2000045">
    <property type="term" value="P:regulation of G1/S transition of mitotic cell cycle"/>
    <property type="evidence" value="ECO:0007669"/>
    <property type="project" value="TreeGrafter"/>
</dbReference>
<keyword evidence="4" id="KW-1185">Reference proteome</keyword>
<dbReference type="GO" id="GO:0019901">
    <property type="term" value="F:protein kinase binding"/>
    <property type="evidence" value="ECO:0007669"/>
    <property type="project" value="TreeGrafter"/>
</dbReference>
<dbReference type="Pfam" id="PF00023">
    <property type="entry name" value="Ank"/>
    <property type="match status" value="1"/>
</dbReference>
<evidence type="ECO:0000313" key="3">
    <source>
        <dbReference type="EMBL" id="GCB63305.1"/>
    </source>
</evidence>
<comment type="caution">
    <text evidence="3">The sequence shown here is derived from an EMBL/GenBank/DDBJ whole genome shotgun (WGS) entry which is preliminary data.</text>
</comment>
<accession>A0A401NR22</accession>
<dbReference type="GO" id="GO:0008285">
    <property type="term" value="P:negative regulation of cell population proliferation"/>
    <property type="evidence" value="ECO:0007669"/>
    <property type="project" value="TreeGrafter"/>
</dbReference>
<dbReference type="Proteomes" id="UP000288216">
    <property type="component" value="Unassembled WGS sequence"/>
</dbReference>
<dbReference type="GO" id="GO:0005634">
    <property type="term" value="C:nucleus"/>
    <property type="evidence" value="ECO:0007669"/>
    <property type="project" value="TreeGrafter"/>
</dbReference>
<dbReference type="AlphaFoldDB" id="A0A401NR22"/>
<dbReference type="GO" id="GO:0004861">
    <property type="term" value="F:cyclin-dependent protein serine/threonine kinase inhibitor activity"/>
    <property type="evidence" value="ECO:0007669"/>
    <property type="project" value="TreeGrafter"/>
</dbReference>
<reference evidence="3 4" key="1">
    <citation type="journal article" date="2018" name="Nat. Ecol. Evol.">
        <title>Shark genomes provide insights into elasmobranch evolution and the origin of vertebrates.</title>
        <authorList>
            <person name="Hara Y"/>
            <person name="Yamaguchi K"/>
            <person name="Onimaru K"/>
            <person name="Kadota M"/>
            <person name="Koyanagi M"/>
            <person name="Keeley SD"/>
            <person name="Tatsumi K"/>
            <person name="Tanaka K"/>
            <person name="Motone F"/>
            <person name="Kageyama Y"/>
            <person name="Nozu R"/>
            <person name="Adachi N"/>
            <person name="Nishimura O"/>
            <person name="Nakagawa R"/>
            <person name="Tanegashima C"/>
            <person name="Kiyatake I"/>
            <person name="Matsumoto R"/>
            <person name="Murakumo K"/>
            <person name="Nishida K"/>
            <person name="Terakita A"/>
            <person name="Kuratani S"/>
            <person name="Sato K"/>
            <person name="Hyodo S Kuraku.S."/>
        </authorList>
    </citation>
    <scope>NUCLEOTIDE SEQUENCE [LARGE SCALE GENOMIC DNA]</scope>
</reference>
<dbReference type="STRING" id="75743.A0A401NR22"/>
<dbReference type="OrthoDB" id="539213at2759"/>
<dbReference type="Pfam" id="PF12796">
    <property type="entry name" value="Ank_2"/>
    <property type="match status" value="1"/>
</dbReference>
<evidence type="ECO:0000313" key="4">
    <source>
        <dbReference type="Proteomes" id="UP000288216"/>
    </source>
</evidence>
<proteinExistence type="predicted"/>
<dbReference type="PANTHER" id="PTHR24201">
    <property type="entry name" value="ANK_REP_REGION DOMAIN-CONTAINING PROTEIN"/>
    <property type="match status" value="1"/>
</dbReference>
<protein>
    <submittedName>
        <fullName evidence="3">Uncharacterized protein</fullName>
    </submittedName>
</protein>
<keyword evidence="2" id="KW-0040">ANK repeat</keyword>
<sequence length="128" mass="13913">MAHNDELANAAAQGNIGTVEQLLNNGADPNGINSFGRTPIQVMKMGCPSLCQLLLRHGADPNRQDNQQIAIIHDVAREGFLDTLQVLVEIGMADTNLRDRNNRLPIDLAMQNNHGDVVTYLSNLAQGD</sequence>
<name>A0A401NR22_SCYTO</name>
<dbReference type="InterPro" id="IPR036770">
    <property type="entry name" value="Ankyrin_rpt-contain_sf"/>
</dbReference>
<dbReference type="InterPro" id="IPR002110">
    <property type="entry name" value="Ankyrin_rpt"/>
</dbReference>
<dbReference type="OMA" id="SALQVMM"/>
<dbReference type="PANTHER" id="PTHR24201:SF8">
    <property type="entry name" value="CYCLIN-DEPENDENT KINASE 4 INHIBITOR B"/>
    <property type="match status" value="1"/>
</dbReference>
<keyword evidence="1" id="KW-0677">Repeat</keyword>
<dbReference type="SMART" id="SM00248">
    <property type="entry name" value="ANK"/>
    <property type="match status" value="3"/>
</dbReference>
<organism evidence="3 4">
    <name type="scientific">Scyliorhinus torazame</name>
    <name type="common">Cloudy catshark</name>
    <name type="synonym">Catulus torazame</name>
    <dbReference type="NCBI Taxonomy" id="75743"/>
    <lineage>
        <taxon>Eukaryota</taxon>
        <taxon>Metazoa</taxon>
        <taxon>Chordata</taxon>
        <taxon>Craniata</taxon>
        <taxon>Vertebrata</taxon>
        <taxon>Chondrichthyes</taxon>
        <taxon>Elasmobranchii</taxon>
        <taxon>Galeomorphii</taxon>
        <taxon>Galeoidea</taxon>
        <taxon>Carcharhiniformes</taxon>
        <taxon>Scyliorhinidae</taxon>
        <taxon>Scyliorhinus</taxon>
    </lineage>
</organism>
<dbReference type="InterPro" id="IPR050776">
    <property type="entry name" value="Ank_Repeat/CDKN_Inhibitor"/>
</dbReference>
<gene>
    <name evidence="3" type="ORF">scyTo_0004391</name>
</gene>
<dbReference type="Gene3D" id="1.25.40.20">
    <property type="entry name" value="Ankyrin repeat-containing domain"/>
    <property type="match status" value="1"/>
</dbReference>
<dbReference type="EMBL" id="BFAA01001304">
    <property type="protein sequence ID" value="GCB63305.1"/>
    <property type="molecule type" value="Genomic_DNA"/>
</dbReference>
<evidence type="ECO:0000256" key="1">
    <source>
        <dbReference type="ARBA" id="ARBA00022737"/>
    </source>
</evidence>
<evidence type="ECO:0000256" key="2">
    <source>
        <dbReference type="ARBA" id="ARBA00023043"/>
    </source>
</evidence>
<dbReference type="SUPFAM" id="SSF48403">
    <property type="entry name" value="Ankyrin repeat"/>
    <property type="match status" value="1"/>
</dbReference>
<dbReference type="GO" id="GO:0005737">
    <property type="term" value="C:cytoplasm"/>
    <property type="evidence" value="ECO:0007669"/>
    <property type="project" value="TreeGrafter"/>
</dbReference>